<dbReference type="EMBL" id="JAHRHJ020000003">
    <property type="protein sequence ID" value="KAH9320751.1"/>
    <property type="molecule type" value="Genomic_DNA"/>
</dbReference>
<protein>
    <recommendedName>
        <fullName evidence="3">ABC transporter domain-containing protein</fullName>
    </recommendedName>
</protein>
<evidence type="ECO:0000256" key="2">
    <source>
        <dbReference type="ARBA" id="ARBA00022840"/>
    </source>
</evidence>
<organism evidence="4 5">
    <name type="scientific">Taxus chinensis</name>
    <name type="common">Chinese yew</name>
    <name type="synonym">Taxus wallichiana var. chinensis</name>
    <dbReference type="NCBI Taxonomy" id="29808"/>
    <lineage>
        <taxon>Eukaryota</taxon>
        <taxon>Viridiplantae</taxon>
        <taxon>Streptophyta</taxon>
        <taxon>Embryophyta</taxon>
        <taxon>Tracheophyta</taxon>
        <taxon>Spermatophyta</taxon>
        <taxon>Pinopsida</taxon>
        <taxon>Pinidae</taxon>
        <taxon>Conifers II</taxon>
        <taxon>Cupressales</taxon>
        <taxon>Taxaceae</taxon>
        <taxon>Taxus</taxon>
    </lineage>
</organism>
<dbReference type="SUPFAM" id="SSF52540">
    <property type="entry name" value="P-loop containing nucleoside triphosphate hydrolases"/>
    <property type="match status" value="1"/>
</dbReference>
<dbReference type="Proteomes" id="UP000824469">
    <property type="component" value="Unassembled WGS sequence"/>
</dbReference>
<reference evidence="4 5" key="1">
    <citation type="journal article" date="2021" name="Nat. Plants">
        <title>The Taxus genome provides insights into paclitaxel biosynthesis.</title>
        <authorList>
            <person name="Xiong X."/>
            <person name="Gou J."/>
            <person name="Liao Q."/>
            <person name="Li Y."/>
            <person name="Zhou Q."/>
            <person name="Bi G."/>
            <person name="Li C."/>
            <person name="Du R."/>
            <person name="Wang X."/>
            <person name="Sun T."/>
            <person name="Guo L."/>
            <person name="Liang H."/>
            <person name="Lu P."/>
            <person name="Wu Y."/>
            <person name="Zhang Z."/>
            <person name="Ro D.K."/>
            <person name="Shang Y."/>
            <person name="Huang S."/>
            <person name="Yan J."/>
        </authorList>
    </citation>
    <scope>NUCLEOTIDE SEQUENCE [LARGE SCALE GENOMIC DNA]</scope>
    <source>
        <strain evidence="4">Ta-2019</strain>
    </source>
</reference>
<evidence type="ECO:0000313" key="4">
    <source>
        <dbReference type="EMBL" id="KAH9320751.1"/>
    </source>
</evidence>
<dbReference type="GO" id="GO:0005524">
    <property type="term" value="F:ATP binding"/>
    <property type="evidence" value="ECO:0007669"/>
    <property type="project" value="UniProtKB-KW"/>
</dbReference>
<dbReference type="InterPro" id="IPR050173">
    <property type="entry name" value="ABC_transporter_C-like"/>
</dbReference>
<name>A0AA38LEC4_TAXCH</name>
<accession>A0AA38LEC4</accession>
<dbReference type="Gene3D" id="3.40.50.300">
    <property type="entry name" value="P-loop containing nucleotide triphosphate hydrolases"/>
    <property type="match status" value="1"/>
</dbReference>
<dbReference type="GO" id="GO:0042626">
    <property type="term" value="F:ATPase-coupled transmembrane transporter activity"/>
    <property type="evidence" value="ECO:0007669"/>
    <property type="project" value="TreeGrafter"/>
</dbReference>
<keyword evidence="2" id="KW-0067">ATP-binding</keyword>
<feature type="non-terminal residue" evidence="4">
    <location>
        <position position="1"/>
    </location>
</feature>
<dbReference type="PANTHER" id="PTHR24223:SF189">
    <property type="entry name" value="ABC TRANSPORTER C FAMILY MEMBER 5"/>
    <property type="match status" value="1"/>
</dbReference>
<evidence type="ECO:0000313" key="5">
    <source>
        <dbReference type="Proteomes" id="UP000824469"/>
    </source>
</evidence>
<proteinExistence type="predicted"/>
<dbReference type="AlphaFoldDB" id="A0AA38LEC4"/>
<evidence type="ECO:0000259" key="3">
    <source>
        <dbReference type="Pfam" id="PF00005"/>
    </source>
</evidence>
<feature type="domain" description="ABC transporter" evidence="3">
    <location>
        <begin position="21"/>
        <end position="112"/>
    </location>
</feature>
<keyword evidence="5" id="KW-1185">Reference proteome</keyword>
<keyword evidence="1" id="KW-0547">Nucleotide-binding</keyword>
<gene>
    <name evidence="4" type="ORF">KI387_015390</name>
</gene>
<dbReference type="Pfam" id="PF00005">
    <property type="entry name" value="ABC_tran"/>
    <property type="match status" value="1"/>
</dbReference>
<sequence>MVVVSRLGSLWSLASNGIVKIRGTKVYVPHTMWIQTEKIEDNILFGKMMDICKYENVLEAYALNKYLQLFSHGDQTKIGEMGINLSGGQKQRIQFARSIYRDVDIYLLDDPFSVVDAHTGTQLFN</sequence>
<dbReference type="GO" id="GO:0016020">
    <property type="term" value="C:membrane"/>
    <property type="evidence" value="ECO:0007669"/>
    <property type="project" value="TreeGrafter"/>
</dbReference>
<evidence type="ECO:0000256" key="1">
    <source>
        <dbReference type="ARBA" id="ARBA00022741"/>
    </source>
</evidence>
<comment type="caution">
    <text evidence="4">The sequence shown here is derived from an EMBL/GenBank/DDBJ whole genome shotgun (WGS) entry which is preliminary data.</text>
</comment>
<dbReference type="InterPro" id="IPR003439">
    <property type="entry name" value="ABC_transporter-like_ATP-bd"/>
</dbReference>
<dbReference type="InterPro" id="IPR027417">
    <property type="entry name" value="P-loop_NTPase"/>
</dbReference>
<dbReference type="PANTHER" id="PTHR24223">
    <property type="entry name" value="ATP-BINDING CASSETTE SUB-FAMILY C"/>
    <property type="match status" value="1"/>
</dbReference>
<dbReference type="GO" id="GO:0016887">
    <property type="term" value="F:ATP hydrolysis activity"/>
    <property type="evidence" value="ECO:0007669"/>
    <property type="project" value="InterPro"/>
</dbReference>